<gene>
    <name evidence="2" type="ORF">AOQ84DRAFT_303965</name>
</gene>
<dbReference type="Proteomes" id="UP000250140">
    <property type="component" value="Unassembled WGS sequence"/>
</dbReference>
<dbReference type="InterPro" id="IPR018712">
    <property type="entry name" value="Tle1-like_cat"/>
</dbReference>
<dbReference type="Pfam" id="PF09994">
    <property type="entry name" value="T6SS_Tle1-like_cat"/>
    <property type="match status" value="1"/>
</dbReference>
<organism evidence="2 3">
    <name type="scientific">Glonium stellatum</name>
    <dbReference type="NCBI Taxonomy" id="574774"/>
    <lineage>
        <taxon>Eukaryota</taxon>
        <taxon>Fungi</taxon>
        <taxon>Dikarya</taxon>
        <taxon>Ascomycota</taxon>
        <taxon>Pezizomycotina</taxon>
        <taxon>Dothideomycetes</taxon>
        <taxon>Pleosporomycetidae</taxon>
        <taxon>Gloniales</taxon>
        <taxon>Gloniaceae</taxon>
        <taxon>Glonium</taxon>
    </lineage>
</organism>
<evidence type="ECO:0000259" key="1">
    <source>
        <dbReference type="Pfam" id="PF09994"/>
    </source>
</evidence>
<name>A0A8E2JMG2_9PEZI</name>
<dbReference type="OrthoDB" id="3057168at2759"/>
<evidence type="ECO:0000313" key="2">
    <source>
        <dbReference type="EMBL" id="OCL02810.1"/>
    </source>
</evidence>
<keyword evidence="3" id="KW-1185">Reference proteome</keyword>
<evidence type="ECO:0000313" key="3">
    <source>
        <dbReference type="Proteomes" id="UP000250140"/>
    </source>
</evidence>
<accession>A0A8E2JMG2</accession>
<dbReference type="EMBL" id="KV750879">
    <property type="protein sequence ID" value="OCL02810.1"/>
    <property type="molecule type" value="Genomic_DNA"/>
</dbReference>
<feature type="domain" description="T6SS Phospholipase effector Tle1-like catalytic" evidence="1">
    <location>
        <begin position="11"/>
        <end position="325"/>
    </location>
</feature>
<protein>
    <recommendedName>
        <fullName evidence="1">T6SS Phospholipase effector Tle1-like catalytic domain-containing protein</fullName>
    </recommendedName>
</protein>
<dbReference type="PANTHER" id="PTHR33840">
    <property type="match status" value="1"/>
</dbReference>
<dbReference type="AlphaFoldDB" id="A0A8E2JMG2"/>
<sequence length="546" mass="62428">MSKSTPASVPKRIVICCDGTWQSSVSEEFSIPSNVTRLCRHLARSGKDESHKVWQQIVYYDSGVGTGSLRDVEKKRQGATGDGLSVNVIEAYNFIVMNYNPGDEIFCFGFSRGAYTARAVAGLVTDIGVLEPRQMQIFPDLYHLYKQNTDSDKLFTESQVWLNFVEGKLGDEERKNPISGWRKEQLEDFKKEWRLQADRREISRNVKVVGVWDTVGSLGIPDLRWTSFSGNRARYAFHNVKLNEYIEHAFQALALDERRQAFQPTLWYLPKPSGKPKKAKKPSELLQVWFPGVHINIGGGSDDLLNKAEGDHEQMAYITWAWMLQCVSPYLAFDEHGIEETMKEHAKLLDQIAKCSDHHSPKGWVETAWSYVPSVPFLGSVTKHEHKVDRGWGTGNFVDSFSGIMAWTNPVVRKPGECSTEKLKIDESGNRSFDTIPLAKLDDFGTTNEQIHPVAAFRKERYDNTLKGDLCCHGLKGWKREEEREDGRVIRYKWYKVEGKKRIELPEYLIAKSNRRTNYERLMMAVDGNSVEEEEFLDKIDKAVGH</sequence>
<dbReference type="PANTHER" id="PTHR33840:SF16">
    <property type="entry name" value="DUF2235 DOMAIN-CONTAINING PROTEIN"/>
    <property type="match status" value="1"/>
</dbReference>
<reference evidence="2 3" key="1">
    <citation type="journal article" date="2016" name="Nat. Commun.">
        <title>Ectomycorrhizal ecology is imprinted in the genome of the dominant symbiotic fungus Cenococcum geophilum.</title>
        <authorList>
            <consortium name="DOE Joint Genome Institute"/>
            <person name="Peter M."/>
            <person name="Kohler A."/>
            <person name="Ohm R.A."/>
            <person name="Kuo A."/>
            <person name="Krutzmann J."/>
            <person name="Morin E."/>
            <person name="Arend M."/>
            <person name="Barry K.W."/>
            <person name="Binder M."/>
            <person name="Choi C."/>
            <person name="Clum A."/>
            <person name="Copeland A."/>
            <person name="Grisel N."/>
            <person name="Haridas S."/>
            <person name="Kipfer T."/>
            <person name="LaButti K."/>
            <person name="Lindquist E."/>
            <person name="Lipzen A."/>
            <person name="Maire R."/>
            <person name="Meier B."/>
            <person name="Mihaltcheva S."/>
            <person name="Molinier V."/>
            <person name="Murat C."/>
            <person name="Poggeler S."/>
            <person name="Quandt C.A."/>
            <person name="Sperisen C."/>
            <person name="Tritt A."/>
            <person name="Tisserant E."/>
            <person name="Crous P.W."/>
            <person name="Henrissat B."/>
            <person name="Nehls U."/>
            <person name="Egli S."/>
            <person name="Spatafora J.W."/>
            <person name="Grigoriev I.V."/>
            <person name="Martin F.M."/>
        </authorList>
    </citation>
    <scope>NUCLEOTIDE SEQUENCE [LARGE SCALE GENOMIC DNA]</scope>
    <source>
        <strain evidence="2 3">CBS 207.34</strain>
    </source>
</reference>
<proteinExistence type="predicted"/>